<evidence type="ECO:0000313" key="10">
    <source>
        <dbReference type="Proteomes" id="UP001215503"/>
    </source>
</evidence>
<feature type="transmembrane region" description="Helical" evidence="8">
    <location>
        <begin position="75"/>
        <end position="95"/>
    </location>
</feature>
<feature type="transmembrane region" description="Helical" evidence="8">
    <location>
        <begin position="38"/>
        <end position="55"/>
    </location>
</feature>
<evidence type="ECO:0000313" key="9">
    <source>
        <dbReference type="EMBL" id="MDF2096952.1"/>
    </source>
</evidence>
<evidence type="ECO:0000256" key="7">
    <source>
        <dbReference type="ARBA" id="ARBA00023136"/>
    </source>
</evidence>
<feature type="transmembrane region" description="Helical" evidence="8">
    <location>
        <begin position="107"/>
        <end position="129"/>
    </location>
</feature>
<accession>A0ABT5YPZ4</accession>
<name>A0ABT5YPZ4_9PROT</name>
<evidence type="ECO:0000256" key="4">
    <source>
        <dbReference type="ARBA" id="ARBA00022692"/>
    </source>
</evidence>
<keyword evidence="3" id="KW-1003">Cell membrane</keyword>
<protein>
    <submittedName>
        <fullName evidence="9">Rod shape-determining protein MreD</fullName>
    </submittedName>
</protein>
<evidence type="ECO:0000256" key="5">
    <source>
        <dbReference type="ARBA" id="ARBA00022960"/>
    </source>
</evidence>
<sequence length="168" mass="18336">MAPDLVQRLNTLAKALIPALLTAFLVVFVVVPLRAPEVAPLVPALGVVAVYYWSVFRPDLMPAWLIFLLGLFQDLLTAAPLGTGLLALVAIYFLVASQRRIFVNASFLLLWVVFALFAALALTLAWLAGSLLVGSWGDARLLLLQYALTVGVYPCLAWLFGRTQQLLL</sequence>
<evidence type="ECO:0000256" key="2">
    <source>
        <dbReference type="ARBA" id="ARBA00007776"/>
    </source>
</evidence>
<comment type="similarity">
    <text evidence="2">Belongs to the MreD family.</text>
</comment>
<organism evidence="9 10">
    <name type="scientific">Aquibaculum arenosum</name>
    <dbReference type="NCBI Taxonomy" id="3032591"/>
    <lineage>
        <taxon>Bacteria</taxon>
        <taxon>Pseudomonadati</taxon>
        <taxon>Pseudomonadota</taxon>
        <taxon>Alphaproteobacteria</taxon>
        <taxon>Rhodospirillales</taxon>
        <taxon>Rhodovibrionaceae</taxon>
        <taxon>Aquibaculum</taxon>
    </lineage>
</organism>
<feature type="transmembrane region" description="Helical" evidence="8">
    <location>
        <begin position="12"/>
        <end position="31"/>
    </location>
</feature>
<comment type="subcellular location">
    <subcellularLocation>
        <location evidence="1">Cell membrane</location>
        <topology evidence="1">Multi-pass membrane protein</topology>
    </subcellularLocation>
</comment>
<dbReference type="Pfam" id="PF04093">
    <property type="entry name" value="MreD"/>
    <property type="match status" value="1"/>
</dbReference>
<feature type="transmembrane region" description="Helical" evidence="8">
    <location>
        <begin position="141"/>
        <end position="161"/>
    </location>
</feature>
<reference evidence="9 10" key="1">
    <citation type="submission" date="2023-03" db="EMBL/GenBank/DDBJ databases">
        <title>Fodinicurvata sp. CAU 1616 isolated from sea sendiment.</title>
        <authorList>
            <person name="Kim W."/>
        </authorList>
    </citation>
    <scope>NUCLEOTIDE SEQUENCE [LARGE SCALE GENOMIC DNA]</scope>
    <source>
        <strain evidence="9 10">CAU 1616</strain>
    </source>
</reference>
<gene>
    <name evidence="9" type="primary">mreD</name>
    <name evidence="9" type="ORF">P2G67_13300</name>
</gene>
<keyword evidence="6 8" id="KW-1133">Transmembrane helix</keyword>
<evidence type="ECO:0000256" key="1">
    <source>
        <dbReference type="ARBA" id="ARBA00004651"/>
    </source>
</evidence>
<keyword evidence="10" id="KW-1185">Reference proteome</keyword>
<dbReference type="NCBIfam" id="TIGR03426">
    <property type="entry name" value="shape_MreD"/>
    <property type="match status" value="1"/>
</dbReference>
<dbReference type="RefSeq" id="WP_275823718.1">
    <property type="nucleotide sequence ID" value="NZ_JARHUD010000008.1"/>
</dbReference>
<evidence type="ECO:0000256" key="8">
    <source>
        <dbReference type="SAM" id="Phobius"/>
    </source>
</evidence>
<dbReference type="InterPro" id="IPR007227">
    <property type="entry name" value="Cell_shape_determining_MreD"/>
</dbReference>
<dbReference type="EMBL" id="JARHUD010000008">
    <property type="protein sequence ID" value="MDF2096952.1"/>
    <property type="molecule type" value="Genomic_DNA"/>
</dbReference>
<keyword evidence="4 8" id="KW-0812">Transmembrane</keyword>
<proteinExistence type="inferred from homology"/>
<evidence type="ECO:0000256" key="6">
    <source>
        <dbReference type="ARBA" id="ARBA00022989"/>
    </source>
</evidence>
<dbReference type="Proteomes" id="UP001215503">
    <property type="component" value="Unassembled WGS sequence"/>
</dbReference>
<keyword evidence="5" id="KW-0133">Cell shape</keyword>
<comment type="caution">
    <text evidence="9">The sequence shown here is derived from an EMBL/GenBank/DDBJ whole genome shotgun (WGS) entry which is preliminary data.</text>
</comment>
<evidence type="ECO:0000256" key="3">
    <source>
        <dbReference type="ARBA" id="ARBA00022475"/>
    </source>
</evidence>
<keyword evidence="7 8" id="KW-0472">Membrane</keyword>